<feature type="transmembrane region" description="Helical" evidence="2">
    <location>
        <begin position="12"/>
        <end position="35"/>
    </location>
</feature>
<dbReference type="RefSeq" id="WP_088251929.1">
    <property type="nucleotide sequence ID" value="NZ_NIDE01000001.1"/>
</dbReference>
<evidence type="ECO:0000256" key="1">
    <source>
        <dbReference type="SAM" id="MobiDB-lite"/>
    </source>
</evidence>
<keyword evidence="2" id="KW-0472">Membrane</keyword>
<feature type="transmembrane region" description="Helical" evidence="2">
    <location>
        <begin position="480"/>
        <end position="503"/>
    </location>
</feature>
<protein>
    <recommendedName>
        <fullName evidence="3">Protein-glutamine gamma-glutamyltransferase-like C-terminal domain-containing protein</fullName>
    </recommendedName>
</protein>
<feature type="region of interest" description="Disordered" evidence="1">
    <location>
        <begin position="146"/>
        <end position="170"/>
    </location>
</feature>
<feature type="compositionally biased region" description="Basic and acidic residues" evidence="1">
    <location>
        <begin position="309"/>
        <end position="321"/>
    </location>
</feature>
<feature type="compositionally biased region" description="Gly residues" evidence="1">
    <location>
        <begin position="351"/>
        <end position="368"/>
    </location>
</feature>
<dbReference type="Pfam" id="PF13559">
    <property type="entry name" value="DUF4129"/>
    <property type="match status" value="1"/>
</dbReference>
<sequence>MASDRESTPLIDIVALAISPALIMLMVGSLVFFLIEVLYEGQYSGRLLWTMFFFVFGAVLIARLSIQESRKYAALYAGGLGLACFVAMMQFVEYPNKTLTMIGPVINLGLMALVWWVSDRLTWDCTHFDEDRRASGRGVLSAAGLETAEAEKDETDEGAADETTKKKKGKKRKATDEGFLGWTDRFKAYQKAQNKKPHTPGVWVLYFALGALPLFALGQSLTDPSDADRRQATFFQMAVYIASALGLLVTTTLFGLKRYLEQRNARIPTPMTVAWLVLGGGLIVAFVAVGAILPRPHSETPLVNLSRAGQKDRDASRHAVLRDNNAGKGEGAAGEKTEAGKGQNAAKNGEKGGQSGEKGGGGGKGKQQGGDQKGDSQGKQSGEKSQGEKSQGEKSQGEKSQGEKSQGEKSQGEKSQSQQDRGKQSKSERQDSQNKDQRDGSKARDAEEKKSDSDDSSKSGQSASQRIGEMMESVGQFLKWVVWTVIAIAVIAGIIIFVLNYLAPFTTWARGLLDWLRGLFARKKRPVREGGDEAVAPTGPKRPPPFAVFDNPFADGSARHREVSELVEYTFTAFDSWAWDRDIGRQPEETPMEFAVRVGHEHLDLDEPAFQVVNLYVRVLYSRSPLPKDATRSLKSLWEQLESAPRPVAAAT</sequence>
<gene>
    <name evidence="4" type="ORF">FRUB_00435</name>
</gene>
<evidence type="ECO:0000259" key="3">
    <source>
        <dbReference type="Pfam" id="PF13559"/>
    </source>
</evidence>
<keyword evidence="2" id="KW-0812">Transmembrane</keyword>
<feature type="compositionally biased region" description="Basic and acidic residues" evidence="1">
    <location>
        <begin position="372"/>
        <end position="412"/>
    </location>
</feature>
<feature type="compositionally biased region" description="Acidic residues" evidence="1">
    <location>
        <begin position="151"/>
        <end position="160"/>
    </location>
</feature>
<feature type="transmembrane region" description="Helical" evidence="2">
    <location>
        <begin position="73"/>
        <end position="92"/>
    </location>
</feature>
<feature type="transmembrane region" description="Helical" evidence="2">
    <location>
        <begin position="272"/>
        <end position="293"/>
    </location>
</feature>
<feature type="domain" description="Protein-glutamine gamma-glutamyltransferase-like C-terminal" evidence="3">
    <location>
        <begin position="573"/>
        <end position="639"/>
    </location>
</feature>
<feature type="transmembrane region" description="Helical" evidence="2">
    <location>
        <begin position="238"/>
        <end position="260"/>
    </location>
</feature>
<accession>A0A225E9L3</accession>
<dbReference type="OrthoDB" id="289048at2"/>
<reference evidence="5" key="1">
    <citation type="submission" date="2017-06" db="EMBL/GenBank/DDBJ databases">
        <title>Genome analysis of Fimbriiglobus ruber SP5, the first member of the order Planctomycetales with confirmed chitinolytic capability.</title>
        <authorList>
            <person name="Ravin N.V."/>
            <person name="Rakitin A.L."/>
            <person name="Ivanova A.A."/>
            <person name="Beletsky A.V."/>
            <person name="Kulichevskaya I.S."/>
            <person name="Mardanov A.V."/>
            <person name="Dedysh S.N."/>
        </authorList>
    </citation>
    <scope>NUCLEOTIDE SEQUENCE [LARGE SCALE GENOMIC DNA]</scope>
    <source>
        <strain evidence="5">SP5</strain>
    </source>
</reference>
<feature type="transmembrane region" description="Helical" evidence="2">
    <location>
        <begin position="98"/>
        <end position="117"/>
    </location>
</feature>
<comment type="caution">
    <text evidence="4">The sequence shown here is derived from an EMBL/GenBank/DDBJ whole genome shotgun (WGS) entry which is preliminary data.</text>
</comment>
<dbReference type="InterPro" id="IPR025403">
    <property type="entry name" value="TgpA-like_C"/>
</dbReference>
<evidence type="ECO:0000313" key="5">
    <source>
        <dbReference type="Proteomes" id="UP000214646"/>
    </source>
</evidence>
<dbReference type="EMBL" id="NIDE01000001">
    <property type="protein sequence ID" value="OWK46736.1"/>
    <property type="molecule type" value="Genomic_DNA"/>
</dbReference>
<evidence type="ECO:0000256" key="2">
    <source>
        <dbReference type="SAM" id="Phobius"/>
    </source>
</evidence>
<organism evidence="4 5">
    <name type="scientific">Fimbriiglobus ruber</name>
    <dbReference type="NCBI Taxonomy" id="1908690"/>
    <lineage>
        <taxon>Bacteria</taxon>
        <taxon>Pseudomonadati</taxon>
        <taxon>Planctomycetota</taxon>
        <taxon>Planctomycetia</taxon>
        <taxon>Gemmatales</taxon>
        <taxon>Gemmataceae</taxon>
        <taxon>Fimbriiglobus</taxon>
    </lineage>
</organism>
<proteinExistence type="predicted"/>
<dbReference type="AlphaFoldDB" id="A0A225E9L3"/>
<evidence type="ECO:0000313" key="4">
    <source>
        <dbReference type="EMBL" id="OWK46736.1"/>
    </source>
</evidence>
<keyword evidence="5" id="KW-1185">Reference proteome</keyword>
<feature type="compositionally biased region" description="Basic and acidic residues" evidence="1">
    <location>
        <begin position="420"/>
        <end position="457"/>
    </location>
</feature>
<dbReference type="Proteomes" id="UP000214646">
    <property type="component" value="Unassembled WGS sequence"/>
</dbReference>
<feature type="region of interest" description="Disordered" evidence="1">
    <location>
        <begin position="298"/>
        <end position="466"/>
    </location>
</feature>
<feature type="transmembrane region" description="Helical" evidence="2">
    <location>
        <begin position="47"/>
        <end position="66"/>
    </location>
</feature>
<keyword evidence="2" id="KW-1133">Transmembrane helix</keyword>
<feature type="transmembrane region" description="Helical" evidence="2">
    <location>
        <begin position="201"/>
        <end position="218"/>
    </location>
</feature>
<name>A0A225E9L3_9BACT</name>